<keyword evidence="3" id="KW-1185">Reference proteome</keyword>
<evidence type="ECO:0000313" key="2">
    <source>
        <dbReference type="EMBL" id="CAG8655767.1"/>
    </source>
</evidence>
<dbReference type="OrthoDB" id="2438718at2759"/>
<comment type="caution">
    <text evidence="2">The sequence shown here is derived from an EMBL/GenBank/DDBJ whole genome shotgun (WGS) entry which is preliminary data.</text>
</comment>
<gene>
    <name evidence="2" type="ORF">DERYTH_LOCUS10432</name>
</gene>
<protein>
    <submittedName>
        <fullName evidence="2">17466_t:CDS:1</fullName>
    </submittedName>
</protein>
<sequence length="215" mass="23859">MSSTHLAIRSDLASNRCPLKVSLVGVAQGSPKEINSENAVVNVLVNDYAGQSILFVVGQIEIIDKDLYVYAADISFVDISPAAKKKVFAFESLPAVYRSVSSRLLTVHQSINEKSFNTSEIKNIDLSKEKSKCEDSSTSEDFHVMKRTRLEDENVDYSGYVEFVNNIKMMYNYGSSGCSSEGSFKGKDKAFQSVVHNTRQRSKLSKNSNSNDEKV</sequence>
<evidence type="ECO:0000256" key="1">
    <source>
        <dbReference type="SAM" id="MobiDB-lite"/>
    </source>
</evidence>
<feature type="compositionally biased region" description="Polar residues" evidence="1">
    <location>
        <begin position="205"/>
        <end position="215"/>
    </location>
</feature>
<evidence type="ECO:0000313" key="3">
    <source>
        <dbReference type="Proteomes" id="UP000789405"/>
    </source>
</evidence>
<feature type="region of interest" description="Disordered" evidence="1">
    <location>
        <begin position="191"/>
        <end position="215"/>
    </location>
</feature>
<dbReference type="EMBL" id="CAJVPY010006073">
    <property type="protein sequence ID" value="CAG8655767.1"/>
    <property type="molecule type" value="Genomic_DNA"/>
</dbReference>
<organism evidence="2 3">
    <name type="scientific">Dentiscutata erythropus</name>
    <dbReference type="NCBI Taxonomy" id="1348616"/>
    <lineage>
        <taxon>Eukaryota</taxon>
        <taxon>Fungi</taxon>
        <taxon>Fungi incertae sedis</taxon>
        <taxon>Mucoromycota</taxon>
        <taxon>Glomeromycotina</taxon>
        <taxon>Glomeromycetes</taxon>
        <taxon>Diversisporales</taxon>
        <taxon>Gigasporaceae</taxon>
        <taxon>Dentiscutata</taxon>
    </lineage>
</organism>
<reference evidence="2" key="1">
    <citation type="submission" date="2021-06" db="EMBL/GenBank/DDBJ databases">
        <authorList>
            <person name="Kallberg Y."/>
            <person name="Tangrot J."/>
            <person name="Rosling A."/>
        </authorList>
    </citation>
    <scope>NUCLEOTIDE SEQUENCE</scope>
    <source>
        <strain evidence="2">MA453B</strain>
    </source>
</reference>
<dbReference type="Proteomes" id="UP000789405">
    <property type="component" value="Unassembled WGS sequence"/>
</dbReference>
<proteinExistence type="predicted"/>
<name>A0A9N9DWC2_9GLOM</name>
<accession>A0A9N9DWC2</accession>
<dbReference type="AlphaFoldDB" id="A0A9N9DWC2"/>